<comment type="caution">
    <text evidence="1">The sequence shown here is derived from an EMBL/GenBank/DDBJ whole genome shotgun (WGS) entry which is preliminary data.</text>
</comment>
<dbReference type="EMBL" id="CAJHIM010000001">
    <property type="protein sequence ID" value="CAD6490704.1"/>
    <property type="molecule type" value="Genomic_DNA"/>
</dbReference>
<gene>
    <name evidence="2" type="ORF">ANIMEMIM_00003</name>
    <name evidence="3" type="ORF">FFODKBPE_00165</name>
    <name evidence="1" type="ORF">KFBDDELM_00055</name>
</gene>
<accession>A0A811T3C8</accession>
<proteinExistence type="predicted"/>
<evidence type="ECO:0000313" key="1">
    <source>
        <dbReference type="EMBL" id="CAD6490177.1"/>
    </source>
</evidence>
<protein>
    <submittedName>
        <fullName evidence="1">Uncharacterized protein</fullName>
    </submittedName>
</protein>
<dbReference type="EMBL" id="CAJHIN010000001">
    <property type="protein sequence ID" value="CAD6490177.1"/>
    <property type="molecule type" value="Genomic_DNA"/>
</dbReference>
<dbReference type="EMBL" id="CAJHIP010000004">
    <property type="protein sequence ID" value="CAD6491613.1"/>
    <property type="molecule type" value="Genomic_DNA"/>
</dbReference>
<evidence type="ECO:0000313" key="4">
    <source>
        <dbReference type="Proteomes" id="UP000606624"/>
    </source>
</evidence>
<sequence>MQSMESGICKWMGWEVVGVQGIFDAVLAERMCICGTIELLTQRVI</sequence>
<dbReference type="Proteomes" id="UP000603056">
    <property type="component" value="Unassembled WGS sequence"/>
</dbReference>
<evidence type="ECO:0000313" key="3">
    <source>
        <dbReference type="EMBL" id="CAD6491613.1"/>
    </source>
</evidence>
<organism evidence="1 4">
    <name type="scientific">Candidatus Argoarchaeum ethanivorans</name>
    <dbReference type="NCBI Taxonomy" id="2608793"/>
    <lineage>
        <taxon>Archaea</taxon>
        <taxon>Methanobacteriati</taxon>
        <taxon>Methanobacteriota</taxon>
        <taxon>Stenosarchaea group</taxon>
        <taxon>Methanomicrobia</taxon>
        <taxon>Methanosarcinales</taxon>
        <taxon>Methanosarcinales incertae sedis</taxon>
        <taxon>GOM Arc I cluster</taxon>
        <taxon>Candidatus Argoarchaeum</taxon>
    </lineage>
</organism>
<evidence type="ECO:0000313" key="2">
    <source>
        <dbReference type="EMBL" id="CAD6490704.1"/>
    </source>
</evidence>
<reference evidence="1" key="1">
    <citation type="submission" date="2020-10" db="EMBL/GenBank/DDBJ databases">
        <authorList>
            <person name="Hahn C.J."/>
            <person name="Laso-Perez R."/>
            <person name="Vulcano F."/>
            <person name="Vaziourakis K.-M."/>
            <person name="Stokke R."/>
            <person name="Steen I.H."/>
            <person name="Teske A."/>
            <person name="Boetius A."/>
            <person name="Liebeke M."/>
            <person name="Amann R."/>
            <person name="Knittel K."/>
        </authorList>
    </citation>
    <scope>NUCLEOTIDE SEQUENCE</scope>
    <source>
        <strain evidence="1">Gfbio:e3339647-f889-4370-9287-4fb5cb688e4c:AG392E03_GoMArc1</strain>
        <strain evidence="2">Gfbio:e3339647-f889-4370-9287-4fb5cb688e4c:AG393N10_GoMArc1</strain>
        <strain evidence="3">Gfbio:e3339647-f889-4370-9287-4fb5cb688e4c:AG394J04_GoMArc1</strain>
    </source>
</reference>
<dbReference type="AlphaFoldDB" id="A0A811T3C8"/>
<dbReference type="Proteomes" id="UP000637195">
    <property type="component" value="Unassembled WGS sequence"/>
</dbReference>
<name>A0A811T3C8_9EURY</name>
<dbReference type="Proteomes" id="UP000606624">
    <property type="component" value="Unassembled WGS sequence"/>
</dbReference>